<keyword evidence="1" id="KW-0812">Transmembrane</keyword>
<evidence type="ECO:0000313" key="3">
    <source>
        <dbReference type="Proteomes" id="UP000524462"/>
    </source>
</evidence>
<dbReference type="AlphaFoldDB" id="A0A7W0ASL3"/>
<dbReference type="EMBL" id="JACEGE010000020">
    <property type="protein sequence ID" value="MBA2796221.1"/>
    <property type="molecule type" value="Genomic_DNA"/>
</dbReference>
<feature type="transmembrane region" description="Helical" evidence="1">
    <location>
        <begin position="64"/>
        <end position="81"/>
    </location>
</feature>
<feature type="transmembrane region" description="Helical" evidence="1">
    <location>
        <begin position="136"/>
        <end position="167"/>
    </location>
</feature>
<keyword evidence="1" id="KW-0472">Membrane</keyword>
<name>A0A7W0ASL3_STRPO</name>
<keyword evidence="1" id="KW-1133">Transmembrane helix</keyword>
<evidence type="ECO:0008006" key="4">
    <source>
        <dbReference type="Google" id="ProtNLM"/>
    </source>
</evidence>
<dbReference type="Proteomes" id="UP000524462">
    <property type="component" value="Unassembled WGS sequence"/>
</dbReference>
<comment type="caution">
    <text evidence="2">The sequence shown here is derived from an EMBL/GenBank/DDBJ whole genome shotgun (WGS) entry which is preliminary data.</text>
</comment>
<feature type="transmembrane region" description="Helical" evidence="1">
    <location>
        <begin position="35"/>
        <end position="52"/>
    </location>
</feature>
<feature type="transmembrane region" description="Helical" evidence="1">
    <location>
        <begin position="12"/>
        <end position="29"/>
    </location>
</feature>
<evidence type="ECO:0000313" key="2">
    <source>
        <dbReference type="EMBL" id="MBA2796221.1"/>
    </source>
</evidence>
<feature type="transmembrane region" description="Helical" evidence="1">
    <location>
        <begin position="239"/>
        <end position="260"/>
    </location>
</feature>
<dbReference type="InterPro" id="IPR008875">
    <property type="entry name" value="TraX"/>
</dbReference>
<organism evidence="2 3">
    <name type="scientific">Streptococcus porcinus</name>
    <dbReference type="NCBI Taxonomy" id="1340"/>
    <lineage>
        <taxon>Bacteria</taxon>
        <taxon>Bacillati</taxon>
        <taxon>Bacillota</taxon>
        <taxon>Bacilli</taxon>
        <taxon>Lactobacillales</taxon>
        <taxon>Streptococcaceae</taxon>
        <taxon>Streptococcus</taxon>
    </lineage>
</organism>
<dbReference type="Pfam" id="PF05857">
    <property type="entry name" value="TraX"/>
    <property type="match status" value="1"/>
</dbReference>
<accession>A0A7W0ASL3</accession>
<dbReference type="RefSeq" id="WP_181460214.1">
    <property type="nucleotide sequence ID" value="NZ_JACEGE010000020.1"/>
</dbReference>
<sequence length="261" mass="30413">MKKMTALHIKTVALIFMLIDHINTFFGHQLGFPQWFHWLGRFVAPVFLYLLMEGFKYTKSRKQYLKRLFIASMIMHMINIVRSVLTKGYINSYTKEFDTFGLIAGNNIFWTLFLMLSLFILLDKVKNGEGLRGKKWIVAIILMLPLILFAEGGFYLLPIAFACFFFNNDAKKVSVSVFIWSMILLSKTLFNYVDGGNQVMSLYQQLTYSSEFLMMTSIPFILAYNGKRGGSGKKWEKNLFYVFYPLHLVIIYSLSIIFNLF</sequence>
<evidence type="ECO:0000256" key="1">
    <source>
        <dbReference type="SAM" id="Phobius"/>
    </source>
</evidence>
<reference evidence="2 3" key="1">
    <citation type="submission" date="2020-07" db="EMBL/GenBank/DDBJ databases">
        <title>Molecular and genomic characterization of Streptococcus porcinus isolated from diseased swine in Brazil.</title>
        <authorList>
            <person name="Moreno L.Z."/>
            <person name="Matajira C.E.C."/>
            <person name="Poor A.P."/>
            <person name="Dutra M.C."/>
            <person name="Moreno A.M."/>
        </authorList>
    </citation>
    <scope>NUCLEOTIDE SEQUENCE [LARGE SCALE GENOMIC DNA]</scope>
    <source>
        <strain evidence="2 3">SP0816-2</strain>
    </source>
</reference>
<gene>
    <name evidence="2" type="ORF">H1B29_06970</name>
</gene>
<feature type="transmembrane region" description="Helical" evidence="1">
    <location>
        <begin position="101"/>
        <end position="124"/>
    </location>
</feature>
<feature type="transmembrane region" description="Helical" evidence="1">
    <location>
        <begin position="205"/>
        <end position="224"/>
    </location>
</feature>
<protein>
    <recommendedName>
        <fullName evidence="4">TraX family protein</fullName>
    </recommendedName>
</protein>
<proteinExistence type="predicted"/>
<feature type="transmembrane region" description="Helical" evidence="1">
    <location>
        <begin position="173"/>
        <end position="193"/>
    </location>
</feature>